<name>A0A7I8LLW6_SPIIN</name>
<evidence type="ECO:0000313" key="3">
    <source>
        <dbReference type="Proteomes" id="UP000663760"/>
    </source>
</evidence>
<reference evidence="2" key="1">
    <citation type="submission" date="2020-02" db="EMBL/GenBank/DDBJ databases">
        <authorList>
            <person name="Scholz U."/>
            <person name="Mascher M."/>
            <person name="Fiebig A."/>
        </authorList>
    </citation>
    <scope>NUCLEOTIDE SEQUENCE</scope>
</reference>
<gene>
    <name evidence="2" type="ORF">SI8410_18021448</name>
</gene>
<feature type="region of interest" description="Disordered" evidence="1">
    <location>
        <begin position="1"/>
        <end position="58"/>
    </location>
</feature>
<dbReference type="EMBL" id="LR746281">
    <property type="protein sequence ID" value="CAA7410770.1"/>
    <property type="molecule type" value="Genomic_DNA"/>
</dbReference>
<feature type="compositionally biased region" description="Basic and acidic residues" evidence="1">
    <location>
        <begin position="47"/>
        <end position="58"/>
    </location>
</feature>
<keyword evidence="3" id="KW-1185">Reference proteome</keyword>
<organism evidence="2 3">
    <name type="scientific">Spirodela intermedia</name>
    <name type="common">Intermediate duckweed</name>
    <dbReference type="NCBI Taxonomy" id="51605"/>
    <lineage>
        <taxon>Eukaryota</taxon>
        <taxon>Viridiplantae</taxon>
        <taxon>Streptophyta</taxon>
        <taxon>Embryophyta</taxon>
        <taxon>Tracheophyta</taxon>
        <taxon>Spermatophyta</taxon>
        <taxon>Magnoliopsida</taxon>
        <taxon>Liliopsida</taxon>
        <taxon>Araceae</taxon>
        <taxon>Lemnoideae</taxon>
        <taxon>Spirodela</taxon>
    </lineage>
</organism>
<evidence type="ECO:0000256" key="1">
    <source>
        <dbReference type="SAM" id="MobiDB-lite"/>
    </source>
</evidence>
<accession>A0A7I8LLW6</accession>
<sequence>MSRQDQEVRPLPRRWRLRLPAPTARARRSLLLPPPRERTSGRTRPSARREAPRRSRRR</sequence>
<dbReference type="Proteomes" id="UP000663760">
    <property type="component" value="Chromosome 18"/>
</dbReference>
<feature type="compositionally biased region" description="Basic and acidic residues" evidence="1">
    <location>
        <begin position="1"/>
        <end position="10"/>
    </location>
</feature>
<dbReference type="AlphaFoldDB" id="A0A7I8LLW6"/>
<protein>
    <submittedName>
        <fullName evidence="2">Uncharacterized protein</fullName>
    </submittedName>
</protein>
<evidence type="ECO:0000313" key="2">
    <source>
        <dbReference type="EMBL" id="CAA7410770.1"/>
    </source>
</evidence>
<proteinExistence type="predicted"/>